<dbReference type="PANTHER" id="PTHR42884:SF14">
    <property type="entry name" value="NEUROENDOCRINE CONVERTASE 1"/>
    <property type="match status" value="1"/>
</dbReference>
<dbReference type="InterPro" id="IPR015500">
    <property type="entry name" value="Peptidase_S8_subtilisin-rel"/>
</dbReference>
<dbReference type="STRING" id="745531.A0A0C3NTY9"/>
<dbReference type="PRINTS" id="PR00723">
    <property type="entry name" value="SUBTILISIN"/>
</dbReference>
<feature type="domain" description="P/Homo B" evidence="18">
    <location>
        <begin position="483"/>
        <end position="629"/>
    </location>
</feature>
<dbReference type="Pfam" id="PF00082">
    <property type="entry name" value="Peptidase_S8"/>
    <property type="match status" value="1"/>
</dbReference>
<evidence type="ECO:0000256" key="5">
    <source>
        <dbReference type="ARBA" id="ARBA00022729"/>
    </source>
</evidence>
<gene>
    <name evidence="19" type="ORF">PHLGIDRAFT_103950</name>
</gene>
<keyword evidence="7 14" id="KW-0720">Serine protease</keyword>
<keyword evidence="6 14" id="KW-0378">Hydrolase</keyword>
<evidence type="ECO:0000256" key="17">
    <source>
        <dbReference type="SAM" id="SignalP"/>
    </source>
</evidence>
<dbReference type="InterPro" id="IPR036852">
    <property type="entry name" value="Peptidase_S8/S53_dom_sf"/>
</dbReference>
<comment type="subcellular location">
    <subcellularLocation>
        <location evidence="1">Membrane</location>
    </subcellularLocation>
</comment>
<evidence type="ECO:0000256" key="14">
    <source>
        <dbReference type="PROSITE-ProRule" id="PRU01240"/>
    </source>
</evidence>
<feature type="active site" description="Charge relay system" evidence="13 14">
    <location>
        <position position="197"/>
    </location>
</feature>
<comment type="similarity">
    <text evidence="2">Belongs to the peptidase S8 family. Furin subfamily.</text>
</comment>
<keyword evidence="9 16" id="KW-1133">Transmembrane helix</keyword>
<keyword evidence="5 17" id="KW-0732">Signal</keyword>
<organism evidence="19 20">
    <name type="scientific">Phlebiopsis gigantea (strain 11061_1 CR5-6)</name>
    <name type="common">White-rot fungus</name>
    <name type="synonym">Peniophora gigantea</name>
    <dbReference type="NCBI Taxonomy" id="745531"/>
    <lineage>
        <taxon>Eukaryota</taxon>
        <taxon>Fungi</taxon>
        <taxon>Dikarya</taxon>
        <taxon>Basidiomycota</taxon>
        <taxon>Agaricomycotina</taxon>
        <taxon>Agaricomycetes</taxon>
        <taxon>Polyporales</taxon>
        <taxon>Phanerochaetaceae</taxon>
        <taxon>Phlebiopsis</taxon>
    </lineage>
</organism>
<feature type="transmembrane region" description="Helical" evidence="16">
    <location>
        <begin position="742"/>
        <end position="763"/>
    </location>
</feature>
<dbReference type="GO" id="GO:0016485">
    <property type="term" value="P:protein processing"/>
    <property type="evidence" value="ECO:0007669"/>
    <property type="project" value="TreeGrafter"/>
</dbReference>
<dbReference type="GO" id="GO:0004252">
    <property type="term" value="F:serine-type endopeptidase activity"/>
    <property type="evidence" value="ECO:0007669"/>
    <property type="project" value="UniProtKB-UniRule"/>
</dbReference>
<name>A0A0C3NTY9_PHLG1</name>
<feature type="region of interest" description="Disordered" evidence="15">
    <location>
        <begin position="804"/>
        <end position="889"/>
    </location>
</feature>
<dbReference type="HOGENOM" id="CLU_002976_2_0_1"/>
<dbReference type="PROSITE" id="PS51829">
    <property type="entry name" value="P_HOMO_B"/>
    <property type="match status" value="1"/>
</dbReference>
<proteinExistence type="inferred from homology"/>
<accession>A0A0C3NTY9</accession>
<dbReference type="SUPFAM" id="SSF49785">
    <property type="entry name" value="Galactose-binding domain-like"/>
    <property type="match status" value="1"/>
</dbReference>
<evidence type="ECO:0000256" key="15">
    <source>
        <dbReference type="SAM" id="MobiDB-lite"/>
    </source>
</evidence>
<keyword evidence="4 16" id="KW-0812">Transmembrane</keyword>
<evidence type="ECO:0000256" key="12">
    <source>
        <dbReference type="ARBA" id="ARBA00023180"/>
    </source>
</evidence>
<dbReference type="PROSITE" id="PS51892">
    <property type="entry name" value="SUBTILASE"/>
    <property type="match status" value="1"/>
</dbReference>
<keyword evidence="3 14" id="KW-0645">Protease</keyword>
<evidence type="ECO:0000256" key="8">
    <source>
        <dbReference type="ARBA" id="ARBA00022837"/>
    </source>
</evidence>
<feature type="chain" id="PRO_5002176535" description="P/Homo B domain-containing protein" evidence="17">
    <location>
        <begin position="18"/>
        <end position="889"/>
    </location>
</feature>
<evidence type="ECO:0000256" key="3">
    <source>
        <dbReference type="ARBA" id="ARBA00022670"/>
    </source>
</evidence>
<dbReference type="PROSITE" id="PS00137">
    <property type="entry name" value="SUBTILASE_HIS"/>
    <property type="match status" value="1"/>
</dbReference>
<dbReference type="GO" id="GO:0000139">
    <property type="term" value="C:Golgi membrane"/>
    <property type="evidence" value="ECO:0007669"/>
    <property type="project" value="TreeGrafter"/>
</dbReference>
<dbReference type="Gene3D" id="3.40.50.200">
    <property type="entry name" value="Peptidase S8/S53 domain"/>
    <property type="match status" value="1"/>
</dbReference>
<dbReference type="InterPro" id="IPR022398">
    <property type="entry name" value="Peptidase_S8_His-AS"/>
</dbReference>
<evidence type="ECO:0000256" key="13">
    <source>
        <dbReference type="PIRSR" id="PIRSR615500-1"/>
    </source>
</evidence>
<evidence type="ECO:0000259" key="18">
    <source>
        <dbReference type="PROSITE" id="PS51829"/>
    </source>
</evidence>
<evidence type="ECO:0000313" key="19">
    <source>
        <dbReference type="EMBL" id="KIP08769.1"/>
    </source>
</evidence>
<dbReference type="InterPro" id="IPR034182">
    <property type="entry name" value="Kexin/furin"/>
</dbReference>
<dbReference type="Proteomes" id="UP000053257">
    <property type="component" value="Unassembled WGS sequence"/>
</dbReference>
<evidence type="ECO:0000256" key="11">
    <source>
        <dbReference type="ARBA" id="ARBA00023145"/>
    </source>
</evidence>
<feature type="compositionally biased region" description="Basic and acidic residues" evidence="15">
    <location>
        <begin position="877"/>
        <end position="889"/>
    </location>
</feature>
<evidence type="ECO:0000256" key="6">
    <source>
        <dbReference type="ARBA" id="ARBA00022801"/>
    </source>
</evidence>
<dbReference type="PANTHER" id="PTHR42884">
    <property type="entry name" value="PROPROTEIN CONVERTASE SUBTILISIN/KEXIN-RELATED"/>
    <property type="match status" value="1"/>
</dbReference>
<dbReference type="SUPFAM" id="SSF52743">
    <property type="entry name" value="Subtilisin-like"/>
    <property type="match status" value="1"/>
</dbReference>
<evidence type="ECO:0000313" key="20">
    <source>
        <dbReference type="Proteomes" id="UP000053257"/>
    </source>
</evidence>
<feature type="compositionally biased region" description="Polar residues" evidence="15">
    <location>
        <begin position="651"/>
        <end position="665"/>
    </location>
</feature>
<protein>
    <recommendedName>
        <fullName evidence="18">P/Homo B domain-containing protein</fullName>
    </recommendedName>
</protein>
<feature type="active site" description="Charge relay system" evidence="13 14">
    <location>
        <position position="407"/>
    </location>
</feature>
<evidence type="ECO:0000256" key="9">
    <source>
        <dbReference type="ARBA" id="ARBA00022989"/>
    </source>
</evidence>
<feature type="compositionally biased region" description="Low complexity" evidence="15">
    <location>
        <begin position="703"/>
        <end position="726"/>
    </location>
</feature>
<dbReference type="InterPro" id="IPR008979">
    <property type="entry name" value="Galactose-bd-like_sf"/>
</dbReference>
<dbReference type="Gene3D" id="2.60.120.260">
    <property type="entry name" value="Galactose-binding domain-like"/>
    <property type="match status" value="1"/>
</dbReference>
<feature type="region of interest" description="Disordered" evidence="15">
    <location>
        <begin position="646"/>
        <end position="726"/>
    </location>
</feature>
<dbReference type="AlphaFoldDB" id="A0A0C3NTY9"/>
<feature type="region of interest" description="Disordered" evidence="15">
    <location>
        <begin position="123"/>
        <end position="144"/>
    </location>
</feature>
<dbReference type="InterPro" id="IPR002884">
    <property type="entry name" value="P_dom"/>
</dbReference>
<keyword evidence="20" id="KW-1185">Reference proteome</keyword>
<dbReference type="GO" id="GO:0005802">
    <property type="term" value="C:trans-Golgi network"/>
    <property type="evidence" value="ECO:0007669"/>
    <property type="project" value="TreeGrafter"/>
</dbReference>
<evidence type="ECO:0000256" key="1">
    <source>
        <dbReference type="ARBA" id="ARBA00004370"/>
    </source>
</evidence>
<evidence type="ECO:0000256" key="10">
    <source>
        <dbReference type="ARBA" id="ARBA00023136"/>
    </source>
</evidence>
<dbReference type="CDD" id="cd04059">
    <property type="entry name" value="Peptidases_S8_Protein_convertases_Kexins_Furin-like"/>
    <property type="match status" value="1"/>
</dbReference>
<feature type="compositionally biased region" description="Basic and acidic residues" evidence="15">
    <location>
        <begin position="850"/>
        <end position="866"/>
    </location>
</feature>
<dbReference type="PROSITE" id="PS00136">
    <property type="entry name" value="SUBTILASE_ASP"/>
    <property type="match status" value="1"/>
</dbReference>
<dbReference type="InterPro" id="IPR023828">
    <property type="entry name" value="Peptidase_S8_Ser-AS"/>
</dbReference>
<keyword evidence="10 16" id="KW-0472">Membrane</keyword>
<evidence type="ECO:0000256" key="16">
    <source>
        <dbReference type="SAM" id="Phobius"/>
    </source>
</evidence>
<dbReference type="OrthoDB" id="300641at2759"/>
<evidence type="ECO:0000256" key="7">
    <source>
        <dbReference type="ARBA" id="ARBA00022825"/>
    </source>
</evidence>
<dbReference type="GO" id="GO:0007323">
    <property type="term" value="P:peptide pheromone maturation"/>
    <property type="evidence" value="ECO:0007669"/>
    <property type="project" value="UniProtKB-ARBA"/>
</dbReference>
<feature type="compositionally biased region" description="Basic and acidic residues" evidence="15">
    <location>
        <begin position="674"/>
        <end position="686"/>
    </location>
</feature>
<reference evidence="19 20" key="1">
    <citation type="journal article" date="2014" name="PLoS Genet.">
        <title>Analysis of the Phlebiopsis gigantea genome, transcriptome and secretome provides insight into its pioneer colonization strategies of wood.</title>
        <authorList>
            <person name="Hori C."/>
            <person name="Ishida T."/>
            <person name="Igarashi K."/>
            <person name="Samejima M."/>
            <person name="Suzuki H."/>
            <person name="Master E."/>
            <person name="Ferreira P."/>
            <person name="Ruiz-Duenas F.J."/>
            <person name="Held B."/>
            <person name="Canessa P."/>
            <person name="Larrondo L.F."/>
            <person name="Schmoll M."/>
            <person name="Druzhinina I.S."/>
            <person name="Kubicek C.P."/>
            <person name="Gaskell J.A."/>
            <person name="Kersten P."/>
            <person name="St John F."/>
            <person name="Glasner J."/>
            <person name="Sabat G."/>
            <person name="Splinter BonDurant S."/>
            <person name="Syed K."/>
            <person name="Yadav J."/>
            <person name="Mgbeahuruike A.C."/>
            <person name="Kovalchuk A."/>
            <person name="Asiegbu F.O."/>
            <person name="Lackner G."/>
            <person name="Hoffmeister D."/>
            <person name="Rencoret J."/>
            <person name="Gutierrez A."/>
            <person name="Sun H."/>
            <person name="Lindquist E."/>
            <person name="Barry K."/>
            <person name="Riley R."/>
            <person name="Grigoriev I.V."/>
            <person name="Henrissat B."/>
            <person name="Kues U."/>
            <person name="Berka R.M."/>
            <person name="Martinez A.T."/>
            <person name="Covert S.F."/>
            <person name="Blanchette R.A."/>
            <person name="Cullen D."/>
        </authorList>
    </citation>
    <scope>NUCLEOTIDE SEQUENCE [LARGE SCALE GENOMIC DNA]</scope>
    <source>
        <strain evidence="19 20">11061_1 CR5-6</strain>
    </source>
</reference>
<dbReference type="EMBL" id="KN840475">
    <property type="protein sequence ID" value="KIP08769.1"/>
    <property type="molecule type" value="Genomic_DNA"/>
</dbReference>
<feature type="signal peptide" evidence="17">
    <location>
        <begin position="1"/>
        <end position="17"/>
    </location>
</feature>
<dbReference type="FunFam" id="3.40.50.200:FF:000005">
    <property type="entry name" value="Proprotein convertase subtilisin/kexin type 7"/>
    <property type="match status" value="1"/>
</dbReference>
<dbReference type="InterPro" id="IPR023827">
    <property type="entry name" value="Peptidase_S8_Asp-AS"/>
</dbReference>
<evidence type="ECO:0000256" key="4">
    <source>
        <dbReference type="ARBA" id="ARBA00022692"/>
    </source>
</evidence>
<dbReference type="Pfam" id="PF01483">
    <property type="entry name" value="P_proprotein"/>
    <property type="match status" value="1"/>
</dbReference>
<keyword evidence="8" id="KW-0106">Calcium</keyword>
<keyword evidence="12" id="KW-0325">Glycoprotein</keyword>
<dbReference type="FunFam" id="2.60.120.260:FF:000026">
    <property type="entry name" value="proprotein convertase subtilisin/kexin type 7"/>
    <property type="match status" value="1"/>
</dbReference>
<feature type="active site" description="Charge relay system" evidence="13 14">
    <location>
        <position position="235"/>
    </location>
</feature>
<dbReference type="InterPro" id="IPR000209">
    <property type="entry name" value="Peptidase_S8/S53_dom"/>
</dbReference>
<sequence length="889" mass="96152">MRLSGLVVALLVPSILAIRPAKRHYDSHNYYVLEHDPSADASLDECARALGVEVVEQAGELRNHWLVRTEKPSLAARDAGDDLVLRRFDAIRSRATSSLHSRASDEHVSKRVASSVRYLSRQTLRQRAKRAPPPIRPGDAADAPTAEDVARQQNIVDPEFTRQWHLVNDNFPQHMMNVTTLWEKGITGKGVITTLVDDGLDYNSDDLAANFYAEGSHDYNDHEDLPTPKLYDDHHGTRCAGQIAAVKNDVCGVGIAYESKVAGVRILSGPISDIDEAASLNFGYQNASIFSCSWGPPDDGRSMEAPGYLVKKSIVNGIQNGRAGLGSVFVFASGNGGRNGDQCNFDGYTNSIYSITVASLDYKGLHPDYSEACAANMVVAYSSGSGNHITTTDVGKNKCAHTHGGTSAAAPNAAGIFALALSVRPDLNWRDMQHLCVRSAVKVNPEDPDWENTASGRSYSYKYGYGALSGVEFVEAAQNWQSVKPQAWIEMPAIQVGNGTMDIFHSMSGGEDIVEGGVTSKMSVTEDLMREHNFEKLEHVTVRVWIQHSRRGDVEIELVSPNGVKSVLAGKRHGDAATTGFPGWTFSTVKHWDENPLGDWTIRVSDQNSETENGKFLGWTMTFWGSVVDPAQVKQYEVPILEGTLPPLFPSQDTTIPDATASSKTIPKPTAHLPGDHGDSPGENDKPTFPISNSTTDGKPVDDAVSAPSSSAVPTSTAVPSTTPTPDEGWFSDLSNLMTNQVWFFVALGAVVLFGAGAGLFLWRRSVRRRQNYTSLPAGDEMALNTVGGGRSGPRSKELYAAFDEVSDDEDADEETSLRRGAESTPVGLGYHSGFLDDDDPASAGGPPTRYKDEPEPREKVPERSESPSGSGSGSGDWEHASQEHAPHP</sequence>
<keyword evidence="11" id="KW-0865">Zymogen</keyword>
<evidence type="ECO:0000256" key="2">
    <source>
        <dbReference type="ARBA" id="ARBA00005325"/>
    </source>
</evidence>
<dbReference type="PROSITE" id="PS00138">
    <property type="entry name" value="SUBTILASE_SER"/>
    <property type="match status" value="1"/>
</dbReference>
<feature type="compositionally biased region" description="Acidic residues" evidence="15">
    <location>
        <begin position="805"/>
        <end position="815"/>
    </location>
</feature>